<accession>A0A0J0XM84</accession>
<organism evidence="3 4">
    <name type="scientific">Cutaneotrichosporon oleaginosum</name>
    <dbReference type="NCBI Taxonomy" id="879819"/>
    <lineage>
        <taxon>Eukaryota</taxon>
        <taxon>Fungi</taxon>
        <taxon>Dikarya</taxon>
        <taxon>Basidiomycota</taxon>
        <taxon>Agaricomycotina</taxon>
        <taxon>Tremellomycetes</taxon>
        <taxon>Trichosporonales</taxon>
        <taxon>Trichosporonaceae</taxon>
        <taxon>Cutaneotrichosporon</taxon>
    </lineage>
</organism>
<dbReference type="GO" id="GO:0004439">
    <property type="term" value="F:phosphatidylinositol-4,5-bisphosphate 5-phosphatase activity"/>
    <property type="evidence" value="ECO:0007669"/>
    <property type="project" value="TreeGrafter"/>
</dbReference>
<dbReference type="OrthoDB" id="7862313at2759"/>
<dbReference type="InterPro" id="IPR013783">
    <property type="entry name" value="Ig-like_fold"/>
</dbReference>
<dbReference type="GO" id="GO:0046856">
    <property type="term" value="P:phosphatidylinositol dephosphorylation"/>
    <property type="evidence" value="ECO:0007669"/>
    <property type="project" value="InterPro"/>
</dbReference>
<dbReference type="SMART" id="SM00128">
    <property type="entry name" value="IPPc"/>
    <property type="match status" value="1"/>
</dbReference>
<dbReference type="Gene3D" id="2.60.40.10">
    <property type="entry name" value="Immunoglobulins"/>
    <property type="match status" value="1"/>
</dbReference>
<dbReference type="EMBL" id="KQ087208">
    <property type="protein sequence ID" value="KLT42173.1"/>
    <property type="molecule type" value="Genomic_DNA"/>
</dbReference>
<name>A0A0J0XM84_9TREE</name>
<dbReference type="Gene3D" id="1.10.555.10">
    <property type="entry name" value="Rho GTPase activation protein"/>
    <property type="match status" value="1"/>
</dbReference>
<feature type="region of interest" description="Disordered" evidence="1">
    <location>
        <begin position="735"/>
        <end position="802"/>
    </location>
</feature>
<dbReference type="InterPro" id="IPR046985">
    <property type="entry name" value="IP5"/>
</dbReference>
<sequence>MPPAAPSTPPPPGHETRSTFADLLRAGDKAVVSYTCRLKTSQGRIDAEVVILARGSQTIKESAVLIVTGGPQPRIAHALPVTPSLAVALEQAPPSPSTSFFAQSSKPRIEVSLTGTPVSMAGPPVPQRIELQFPPGDTLRVYALVKEIRKAISTSYYSSSSYGWLAYYPVTAFGSPTSSRTSSPASDQSDETAVAARPDGEAPAKPELTESEPKEGETEQYPNPYVEGFSRPGFLRKRLFARQEKWSERTPVSIRIVTYNVNDRVPPAGTKELAPILGYGAEDILVVGLQEADLRSQSLLVSQGDERAAAWEVAIFNGLREKEDAYEQVAVMQYVGVILLVFAKSVIRPHVRMVQTAARGIGIWGIGGNKAGVALRMKIHDTTVCFVNSHLAAFASQLSRRRLDYQALRTTLTFDQMPGLHPPTEAYYPDSGQLAVDDCDVLFWFGDLNYRLELEPKEIHALLEARQYETLLTADQLRTDMADGHSFVGFSEPEIKFKPSYKYVHGSVTLDPKRAPAYCDRVLYTARNGEVTPNRYACHDVLWSDHLPVTATFSLGARVVDQTKRSDELLKCQGELDRLDEMYRPSLVADVEDIEFGDILYRRPVVRELTLRNTGRVPAGFSFREPAPGKPICRPWYWPFPAAGIVPAGEEVVLKLTACVDETLSAGLTCGGEMSDVLVLQVQGGKDSFITVHGSFVPTIVGLPLDVVPELSDVIRNVSLAERKALLNDSEEWNAQEENSFGDELPVVEMKSQDTERGEDKLAGDSEKASGTETEAETESETGRKSASLDPASALPSDGALDTDDAAFDVAQLALDADVSGPPSKAPTPSPSTPAPAPASRPKNKRGRSGITRPPREVWRLLERLMEAGSVEQLWTTPPDYPAVLSVIDALDTGAPLPDDVHAVANALLHILYALPEPLVAESQKWACRLVMSRDDAYAVLETVQGVHANVLIGLMSVARLCAGGEELDKDSVLALATAIFGGPVKYREGLVLGLLQG</sequence>
<dbReference type="RefSeq" id="XP_018278664.1">
    <property type="nucleotide sequence ID" value="XM_018427556.1"/>
</dbReference>
<dbReference type="InterPro" id="IPR008936">
    <property type="entry name" value="Rho_GTPase_activation_prot"/>
</dbReference>
<feature type="compositionally biased region" description="Basic and acidic residues" evidence="1">
    <location>
        <begin position="751"/>
        <end position="770"/>
    </location>
</feature>
<feature type="compositionally biased region" description="Basic and acidic residues" evidence="1">
    <location>
        <begin position="198"/>
        <end position="217"/>
    </location>
</feature>
<evidence type="ECO:0000259" key="2">
    <source>
        <dbReference type="SMART" id="SM00128"/>
    </source>
</evidence>
<dbReference type="Pfam" id="PF22669">
    <property type="entry name" value="Exo_endo_phos2"/>
    <property type="match status" value="1"/>
</dbReference>
<dbReference type="PANTHER" id="PTHR11200">
    <property type="entry name" value="INOSITOL 5-PHOSPHATASE"/>
    <property type="match status" value="1"/>
</dbReference>
<dbReference type="PANTHER" id="PTHR11200:SF300">
    <property type="entry name" value="TYPE II INOSITOL 1,4,5-TRISPHOSPHATE 5-PHOSPHATASE"/>
    <property type="match status" value="1"/>
</dbReference>
<dbReference type="STRING" id="879819.A0A0J0XM84"/>
<evidence type="ECO:0000256" key="1">
    <source>
        <dbReference type="SAM" id="MobiDB-lite"/>
    </source>
</evidence>
<feature type="domain" description="Inositol polyphosphate-related phosphatase" evidence="2">
    <location>
        <begin position="250"/>
        <end position="561"/>
    </location>
</feature>
<dbReference type="SUPFAM" id="SSF56219">
    <property type="entry name" value="DNase I-like"/>
    <property type="match status" value="1"/>
</dbReference>
<dbReference type="AlphaFoldDB" id="A0A0J0XM84"/>
<evidence type="ECO:0000313" key="4">
    <source>
        <dbReference type="Proteomes" id="UP000053611"/>
    </source>
</evidence>
<protein>
    <submittedName>
        <fullName evidence="3">DNase I-like protein</fullName>
    </submittedName>
</protein>
<dbReference type="SUPFAM" id="SSF48350">
    <property type="entry name" value="GTPase activation domain, GAP"/>
    <property type="match status" value="1"/>
</dbReference>
<feature type="compositionally biased region" description="Low complexity" evidence="1">
    <location>
        <begin position="176"/>
        <end position="187"/>
    </location>
</feature>
<feature type="compositionally biased region" description="Pro residues" evidence="1">
    <location>
        <begin position="824"/>
        <end position="839"/>
    </location>
</feature>
<dbReference type="InterPro" id="IPR048869">
    <property type="entry name" value="OCRL-1_2_ASH"/>
</dbReference>
<feature type="region of interest" description="Disordered" evidence="1">
    <location>
        <begin position="818"/>
        <end position="854"/>
    </location>
</feature>
<dbReference type="InterPro" id="IPR000300">
    <property type="entry name" value="IPPc"/>
</dbReference>
<dbReference type="Proteomes" id="UP000053611">
    <property type="component" value="Unassembled WGS sequence"/>
</dbReference>
<dbReference type="Gene3D" id="3.60.10.10">
    <property type="entry name" value="Endonuclease/exonuclease/phosphatase"/>
    <property type="match status" value="1"/>
</dbReference>
<keyword evidence="4" id="KW-1185">Reference proteome</keyword>
<reference evidence="3 4" key="1">
    <citation type="submission" date="2015-03" db="EMBL/GenBank/DDBJ databases">
        <title>Genomics and transcriptomics of the oil-accumulating basidiomycete yeast T. oleaginosus allow insights into substrate utilization and the diverse evolutionary trajectories of mating systems in fungi.</title>
        <authorList>
            <consortium name="DOE Joint Genome Institute"/>
            <person name="Kourist R."/>
            <person name="Kracht O."/>
            <person name="Bracharz F."/>
            <person name="Lipzen A."/>
            <person name="Nolan M."/>
            <person name="Ohm R."/>
            <person name="Grigoriev I."/>
            <person name="Sun S."/>
            <person name="Heitman J."/>
            <person name="Bruck T."/>
            <person name="Nowrousian M."/>
        </authorList>
    </citation>
    <scope>NUCLEOTIDE SEQUENCE [LARGE SCALE GENOMIC DNA]</scope>
    <source>
        <strain evidence="3 4">IBC0246</strain>
    </source>
</reference>
<proteinExistence type="predicted"/>
<dbReference type="Pfam" id="PF21310">
    <property type="entry name" value="OCRL-like_ASH"/>
    <property type="match status" value="1"/>
</dbReference>
<gene>
    <name evidence="3" type="ORF">CC85DRAFT_97128</name>
</gene>
<dbReference type="InterPro" id="IPR036691">
    <property type="entry name" value="Endo/exonu/phosph_ase_sf"/>
</dbReference>
<feature type="region of interest" description="Disordered" evidence="1">
    <location>
        <begin position="176"/>
        <end position="225"/>
    </location>
</feature>
<evidence type="ECO:0000313" key="3">
    <source>
        <dbReference type="EMBL" id="KLT42173.1"/>
    </source>
</evidence>
<feature type="compositionally biased region" description="Low complexity" evidence="1">
    <location>
        <begin position="786"/>
        <end position="798"/>
    </location>
</feature>
<dbReference type="GeneID" id="28988159"/>